<comment type="similarity">
    <text evidence="2">Belongs to the ABC transporter superfamily.</text>
</comment>
<evidence type="ECO:0000313" key="8">
    <source>
        <dbReference type="EMBL" id="OQO92966.1"/>
    </source>
</evidence>
<evidence type="ECO:0000256" key="5">
    <source>
        <dbReference type="ARBA" id="ARBA00022840"/>
    </source>
</evidence>
<dbReference type="GO" id="GO:0046677">
    <property type="term" value="P:response to antibiotic"/>
    <property type="evidence" value="ECO:0007669"/>
    <property type="project" value="UniProtKB-KW"/>
</dbReference>
<organism evidence="8 9">
    <name type="scientific">Saccharomonospora piscinae</name>
    <dbReference type="NCBI Taxonomy" id="687388"/>
    <lineage>
        <taxon>Bacteria</taxon>
        <taxon>Bacillati</taxon>
        <taxon>Actinomycetota</taxon>
        <taxon>Actinomycetes</taxon>
        <taxon>Pseudonocardiales</taxon>
        <taxon>Pseudonocardiaceae</taxon>
        <taxon>Saccharomonospora</taxon>
    </lineage>
</organism>
<sequence>MGNCISVSGLRKTFGPTVALDGLDLTVATGEVHGFLGPNGSGKSTTIRVLLGLLRADGGTASLLGGHPWRDATRLHRRLAYVPGDVNLWPTLSGGEVIDLLGRLRGGLEGRRRAELVDRFDLDTTKKGRAYSKGNRQKVALIAALASDVELLILDEPTSGLDPLMEAEFRAVIREERERGRTVLLSSHILAEVEDLCDRVSIIRAGRTVESGTLAQLRHLTRTTISAELAGPPDGLTRLGTVHDLRVEGDRVRFAVEAGGLDQALRTLTGIGVRSLTSQPPTLEELFLRHYTDDTDGTDGTAEARSA</sequence>
<keyword evidence="6" id="KW-0046">Antibiotic resistance</keyword>
<feature type="domain" description="ABC transporter" evidence="7">
    <location>
        <begin position="5"/>
        <end position="230"/>
    </location>
</feature>
<dbReference type="RefSeq" id="WP_081191994.1">
    <property type="nucleotide sequence ID" value="NZ_MWIH01000005.1"/>
</dbReference>
<reference evidence="8 9" key="1">
    <citation type="submission" date="2017-02" db="EMBL/GenBank/DDBJ databases">
        <title>Draft genome of Saccharomonospora sp. 154.</title>
        <authorList>
            <person name="Alonso-Carmona G.S."/>
            <person name="De La Haba R."/>
            <person name="Vera-Gargallo B."/>
            <person name="Sandoval-Trujillo A.H."/>
            <person name="Ramirez-Duran N."/>
            <person name="Ventosa A."/>
        </authorList>
    </citation>
    <scope>NUCLEOTIDE SEQUENCE [LARGE SCALE GENOMIC DNA]</scope>
    <source>
        <strain evidence="8 9">LRS4.154</strain>
    </source>
</reference>
<dbReference type="PROSITE" id="PS50893">
    <property type="entry name" value="ABC_TRANSPORTER_2"/>
    <property type="match status" value="1"/>
</dbReference>
<evidence type="ECO:0000256" key="4">
    <source>
        <dbReference type="ARBA" id="ARBA00022741"/>
    </source>
</evidence>
<evidence type="ECO:0000313" key="9">
    <source>
        <dbReference type="Proteomes" id="UP000192591"/>
    </source>
</evidence>
<comment type="caution">
    <text evidence="8">The sequence shown here is derived from an EMBL/GenBank/DDBJ whole genome shotgun (WGS) entry which is preliminary data.</text>
</comment>
<name>A0A1V9A7F8_SACPI</name>
<dbReference type="InterPro" id="IPR003439">
    <property type="entry name" value="ABC_transporter-like_ATP-bd"/>
</dbReference>
<dbReference type="GO" id="GO:0005524">
    <property type="term" value="F:ATP binding"/>
    <property type="evidence" value="ECO:0007669"/>
    <property type="project" value="UniProtKB-KW"/>
</dbReference>
<dbReference type="InterPro" id="IPR050763">
    <property type="entry name" value="ABC_transporter_ATP-binding"/>
</dbReference>
<proteinExistence type="inferred from homology"/>
<evidence type="ECO:0000256" key="6">
    <source>
        <dbReference type="ARBA" id="ARBA00023251"/>
    </source>
</evidence>
<keyword evidence="5 8" id="KW-0067">ATP-binding</keyword>
<dbReference type="EMBL" id="MWIH01000005">
    <property type="protein sequence ID" value="OQO92966.1"/>
    <property type="molecule type" value="Genomic_DNA"/>
</dbReference>
<dbReference type="STRING" id="1962155.B1813_12695"/>
<dbReference type="PROSITE" id="PS00211">
    <property type="entry name" value="ABC_TRANSPORTER_1"/>
    <property type="match status" value="1"/>
</dbReference>
<evidence type="ECO:0000256" key="2">
    <source>
        <dbReference type="ARBA" id="ARBA00005417"/>
    </source>
</evidence>
<dbReference type="InterPro" id="IPR003593">
    <property type="entry name" value="AAA+_ATPase"/>
</dbReference>
<comment type="subcellular location">
    <subcellularLocation>
        <location evidence="1">Cell membrane</location>
        <topology evidence="1">Peripheral membrane protein</topology>
    </subcellularLocation>
</comment>
<protein>
    <submittedName>
        <fullName evidence="8">ABC transporter ATP-binding protein</fullName>
    </submittedName>
</protein>
<dbReference type="GO" id="GO:0005886">
    <property type="term" value="C:plasma membrane"/>
    <property type="evidence" value="ECO:0007669"/>
    <property type="project" value="UniProtKB-SubCell"/>
</dbReference>
<dbReference type="PANTHER" id="PTHR42711">
    <property type="entry name" value="ABC TRANSPORTER ATP-BINDING PROTEIN"/>
    <property type="match status" value="1"/>
</dbReference>
<dbReference type="Proteomes" id="UP000192591">
    <property type="component" value="Unassembled WGS sequence"/>
</dbReference>
<dbReference type="InterPro" id="IPR017871">
    <property type="entry name" value="ABC_transporter-like_CS"/>
</dbReference>
<keyword evidence="3" id="KW-0813">Transport</keyword>
<dbReference type="CDD" id="cd03230">
    <property type="entry name" value="ABC_DR_subfamily_A"/>
    <property type="match status" value="1"/>
</dbReference>
<evidence type="ECO:0000256" key="1">
    <source>
        <dbReference type="ARBA" id="ARBA00004202"/>
    </source>
</evidence>
<gene>
    <name evidence="8" type="ORF">B1813_12695</name>
</gene>
<dbReference type="SUPFAM" id="SSF52540">
    <property type="entry name" value="P-loop containing nucleoside triphosphate hydrolases"/>
    <property type="match status" value="1"/>
</dbReference>
<dbReference type="GO" id="GO:0016887">
    <property type="term" value="F:ATP hydrolysis activity"/>
    <property type="evidence" value="ECO:0007669"/>
    <property type="project" value="InterPro"/>
</dbReference>
<dbReference type="PANTHER" id="PTHR42711:SF5">
    <property type="entry name" value="ABC TRANSPORTER ATP-BINDING PROTEIN NATA"/>
    <property type="match status" value="1"/>
</dbReference>
<dbReference type="Gene3D" id="3.40.50.300">
    <property type="entry name" value="P-loop containing nucleotide triphosphate hydrolases"/>
    <property type="match status" value="1"/>
</dbReference>
<accession>A0A1V9A7F8</accession>
<keyword evidence="4" id="KW-0547">Nucleotide-binding</keyword>
<keyword evidence="9" id="KW-1185">Reference proteome</keyword>
<dbReference type="Pfam" id="PF00005">
    <property type="entry name" value="ABC_tran"/>
    <property type="match status" value="1"/>
</dbReference>
<evidence type="ECO:0000256" key="3">
    <source>
        <dbReference type="ARBA" id="ARBA00022448"/>
    </source>
</evidence>
<dbReference type="InterPro" id="IPR027417">
    <property type="entry name" value="P-loop_NTPase"/>
</dbReference>
<dbReference type="AlphaFoldDB" id="A0A1V9A7F8"/>
<evidence type="ECO:0000259" key="7">
    <source>
        <dbReference type="PROSITE" id="PS50893"/>
    </source>
</evidence>
<dbReference type="SMART" id="SM00382">
    <property type="entry name" value="AAA"/>
    <property type="match status" value="1"/>
</dbReference>